<accession>A0A2H0YV44</accession>
<organism evidence="9 10">
    <name type="scientific">Candidatus Kerfeldbacteria bacterium CG08_land_8_20_14_0_20_42_7</name>
    <dbReference type="NCBI Taxonomy" id="2014245"/>
    <lineage>
        <taxon>Bacteria</taxon>
        <taxon>Candidatus Kerfeldiibacteriota</taxon>
    </lineage>
</organism>
<dbReference type="Pfam" id="PF01839">
    <property type="entry name" value="FG-GAP"/>
    <property type="match status" value="1"/>
</dbReference>
<dbReference type="InterPro" id="IPR050979">
    <property type="entry name" value="LD-transpeptidase"/>
</dbReference>
<protein>
    <recommendedName>
        <fullName evidence="8">L,D-TPase catalytic domain-containing protein</fullName>
    </recommendedName>
</protein>
<evidence type="ECO:0000256" key="5">
    <source>
        <dbReference type="ARBA" id="ARBA00022984"/>
    </source>
</evidence>
<comment type="pathway">
    <text evidence="1 7">Cell wall biogenesis; peptidoglycan biosynthesis.</text>
</comment>
<sequence>MKSLGIFKYIFFVTLFVVGGVFVAAHASSAAAPSAGIYTAHGELIKAFPDVNPYSSVAVGDINKDGENEIVIGSAPGVAPSITAYTLAGEKLWVTEPYGANMKSGLNIAVGDLTGYGNVEVVSVPRRGAGSQVMRFDGKTGKQLAPGFFAFSPKFHGGANLAIGDVNGDGQNEIIIGAGPGSSHVTFFEHDGTRIGNLFPFGRDANGLPQPWGAVVGAIDTNLDGRDEIVVGPQTQHVAEIKVFTWKEEDSSFIAYGKFEGGVSLSTNDSGGGARVLLGAGQGGGPHVLQYNLNTQQVSGVNVFAFPDSWRDGVTVAFVQFTDQVEFFAIPGAAFLRPPEPEKKIAESGKVVIVDLSEQRLYAYENGVQVNTYLVSTGLPGMDTRVGRFSVTQKQYSKLYSGPGFYLPNTLYNLRFDGPRWLHGAYWHNDFGRRKSHGCVNIAYPNAEWLFNWAPVGTTVIVQQ</sequence>
<evidence type="ECO:0000256" key="6">
    <source>
        <dbReference type="ARBA" id="ARBA00023316"/>
    </source>
</evidence>
<gene>
    <name evidence="9" type="ORF">COT25_02115</name>
</gene>
<dbReference type="PANTHER" id="PTHR30582">
    <property type="entry name" value="L,D-TRANSPEPTIDASE"/>
    <property type="match status" value="1"/>
</dbReference>
<dbReference type="InterPro" id="IPR028994">
    <property type="entry name" value="Integrin_alpha_N"/>
</dbReference>
<evidence type="ECO:0000256" key="7">
    <source>
        <dbReference type="PROSITE-ProRule" id="PRU01373"/>
    </source>
</evidence>
<dbReference type="PROSITE" id="PS52029">
    <property type="entry name" value="LD_TPASE"/>
    <property type="match status" value="1"/>
</dbReference>
<keyword evidence="6 7" id="KW-0961">Cell wall biogenesis/degradation</keyword>
<proteinExistence type="predicted"/>
<evidence type="ECO:0000313" key="9">
    <source>
        <dbReference type="EMBL" id="PIS41613.1"/>
    </source>
</evidence>
<feature type="domain" description="L,D-TPase catalytic" evidence="8">
    <location>
        <begin position="350"/>
        <end position="463"/>
    </location>
</feature>
<evidence type="ECO:0000313" key="10">
    <source>
        <dbReference type="Proteomes" id="UP000228711"/>
    </source>
</evidence>
<dbReference type="AlphaFoldDB" id="A0A2H0YV44"/>
<dbReference type="Pfam" id="PF03734">
    <property type="entry name" value="YkuD"/>
    <property type="match status" value="1"/>
</dbReference>
<keyword evidence="5 7" id="KW-0573">Peptidoglycan synthesis</keyword>
<dbReference type="GO" id="GO:0008360">
    <property type="term" value="P:regulation of cell shape"/>
    <property type="evidence" value="ECO:0007669"/>
    <property type="project" value="UniProtKB-UniRule"/>
</dbReference>
<dbReference type="InterPro" id="IPR005490">
    <property type="entry name" value="LD_TPept_cat_dom"/>
</dbReference>
<evidence type="ECO:0000256" key="1">
    <source>
        <dbReference type="ARBA" id="ARBA00004752"/>
    </source>
</evidence>
<dbReference type="CDD" id="cd16913">
    <property type="entry name" value="YkuD_like"/>
    <property type="match status" value="1"/>
</dbReference>
<dbReference type="Gene3D" id="2.40.440.10">
    <property type="entry name" value="L,D-transpeptidase catalytic domain-like"/>
    <property type="match status" value="1"/>
</dbReference>
<dbReference type="InterPro" id="IPR038063">
    <property type="entry name" value="Transpep_catalytic_dom"/>
</dbReference>
<dbReference type="EMBL" id="PEXV01000072">
    <property type="protein sequence ID" value="PIS41613.1"/>
    <property type="molecule type" value="Genomic_DNA"/>
</dbReference>
<evidence type="ECO:0000256" key="4">
    <source>
        <dbReference type="ARBA" id="ARBA00022960"/>
    </source>
</evidence>
<evidence type="ECO:0000256" key="2">
    <source>
        <dbReference type="ARBA" id="ARBA00022679"/>
    </source>
</evidence>
<name>A0A2H0YV44_9BACT</name>
<dbReference type="PANTHER" id="PTHR30582:SF2">
    <property type="entry name" value="L,D-TRANSPEPTIDASE YCIB-RELATED"/>
    <property type="match status" value="1"/>
</dbReference>
<reference evidence="10" key="1">
    <citation type="submission" date="2017-09" db="EMBL/GenBank/DDBJ databases">
        <title>Depth-based differentiation of microbial function through sediment-hosted aquifers and enrichment of novel symbionts in the deep terrestrial subsurface.</title>
        <authorList>
            <person name="Probst A.J."/>
            <person name="Ladd B."/>
            <person name="Jarett J.K."/>
            <person name="Geller-Mcgrath D.E."/>
            <person name="Sieber C.M.K."/>
            <person name="Emerson J.B."/>
            <person name="Anantharaman K."/>
            <person name="Thomas B.C."/>
            <person name="Malmstrom R."/>
            <person name="Stieglmeier M."/>
            <person name="Klingl A."/>
            <person name="Woyke T."/>
            <person name="Ryan C.M."/>
            <person name="Banfield J.F."/>
        </authorList>
    </citation>
    <scope>NUCLEOTIDE SEQUENCE [LARGE SCALE GENOMIC DNA]</scope>
</reference>
<feature type="active site" description="Nucleophile" evidence="7">
    <location>
        <position position="439"/>
    </location>
</feature>
<dbReference type="GO" id="GO:0071972">
    <property type="term" value="F:peptidoglycan L,D-transpeptidase activity"/>
    <property type="evidence" value="ECO:0007669"/>
    <property type="project" value="TreeGrafter"/>
</dbReference>
<dbReference type="InterPro" id="IPR013517">
    <property type="entry name" value="FG-GAP"/>
</dbReference>
<dbReference type="GO" id="GO:0005576">
    <property type="term" value="C:extracellular region"/>
    <property type="evidence" value="ECO:0007669"/>
    <property type="project" value="TreeGrafter"/>
</dbReference>
<dbReference type="GO" id="GO:0016740">
    <property type="term" value="F:transferase activity"/>
    <property type="evidence" value="ECO:0007669"/>
    <property type="project" value="UniProtKB-KW"/>
</dbReference>
<dbReference type="Gene3D" id="2.130.10.130">
    <property type="entry name" value="Integrin alpha, N-terminal"/>
    <property type="match status" value="1"/>
</dbReference>
<keyword evidence="2" id="KW-0808">Transferase</keyword>
<evidence type="ECO:0000256" key="3">
    <source>
        <dbReference type="ARBA" id="ARBA00022729"/>
    </source>
</evidence>
<dbReference type="SUPFAM" id="SSF141523">
    <property type="entry name" value="L,D-transpeptidase catalytic domain-like"/>
    <property type="match status" value="1"/>
</dbReference>
<comment type="caution">
    <text evidence="9">The sequence shown here is derived from an EMBL/GenBank/DDBJ whole genome shotgun (WGS) entry which is preliminary data.</text>
</comment>
<dbReference type="GO" id="GO:0018104">
    <property type="term" value="P:peptidoglycan-protein cross-linking"/>
    <property type="evidence" value="ECO:0007669"/>
    <property type="project" value="TreeGrafter"/>
</dbReference>
<dbReference type="Proteomes" id="UP000228711">
    <property type="component" value="Unassembled WGS sequence"/>
</dbReference>
<keyword evidence="3" id="KW-0732">Signal</keyword>
<dbReference type="GO" id="GO:0071555">
    <property type="term" value="P:cell wall organization"/>
    <property type="evidence" value="ECO:0007669"/>
    <property type="project" value="UniProtKB-UniRule"/>
</dbReference>
<evidence type="ECO:0000259" key="8">
    <source>
        <dbReference type="PROSITE" id="PS52029"/>
    </source>
</evidence>
<dbReference type="UniPathway" id="UPA00219"/>
<keyword evidence="4 7" id="KW-0133">Cell shape</keyword>
<feature type="active site" description="Proton donor/acceptor" evidence="7">
    <location>
        <position position="423"/>
    </location>
</feature>
<dbReference type="SUPFAM" id="SSF69318">
    <property type="entry name" value="Integrin alpha N-terminal domain"/>
    <property type="match status" value="1"/>
</dbReference>